<evidence type="ECO:0000313" key="3">
    <source>
        <dbReference type="Proteomes" id="UP000076096"/>
    </source>
</evidence>
<keyword evidence="3" id="KW-1185">Reference proteome</keyword>
<feature type="compositionally biased region" description="Basic and acidic residues" evidence="1">
    <location>
        <begin position="54"/>
        <end position="67"/>
    </location>
</feature>
<evidence type="ECO:0000313" key="2">
    <source>
        <dbReference type="EMBL" id="AMW12037.1"/>
    </source>
</evidence>
<proteinExistence type="predicted"/>
<evidence type="ECO:0000256" key="1">
    <source>
        <dbReference type="SAM" id="MobiDB-lite"/>
    </source>
</evidence>
<accession>A0A143C3I5</accession>
<sequence>MQMHGQMHVHAGWSRGYSFDDRFTEVLDCLTAWPRLPFPQACDEVGGFGGGPVEAEHPLGDGARDRAGAAPKKRELRHGAPGRPFDRPTRIRKTAAACEDGEK</sequence>
<name>A0A143C3I5_9ACTN</name>
<dbReference type="Proteomes" id="UP000076096">
    <property type="component" value="Chromosome"/>
</dbReference>
<dbReference type="AlphaFoldDB" id="A0A143C3I5"/>
<feature type="region of interest" description="Disordered" evidence="1">
    <location>
        <begin position="52"/>
        <end position="103"/>
    </location>
</feature>
<dbReference type="EMBL" id="CP015098">
    <property type="protein sequence ID" value="AMW12037.1"/>
    <property type="molecule type" value="Genomic_DNA"/>
</dbReference>
<dbReference type="KEGG" id="stsi:A4E84_22585"/>
<gene>
    <name evidence="2" type="ORF">A4E84_22585</name>
</gene>
<protein>
    <submittedName>
        <fullName evidence="2">Uncharacterized protein</fullName>
    </submittedName>
</protein>
<organism evidence="2 3">
    <name type="scientific">Streptomyces qaidamensis</name>
    <dbReference type="NCBI Taxonomy" id="1783515"/>
    <lineage>
        <taxon>Bacteria</taxon>
        <taxon>Bacillati</taxon>
        <taxon>Actinomycetota</taxon>
        <taxon>Actinomycetes</taxon>
        <taxon>Kitasatosporales</taxon>
        <taxon>Streptomycetaceae</taxon>
        <taxon>Streptomyces</taxon>
        <taxon>Streptomyces aurantiacus group</taxon>
    </lineage>
</organism>
<reference evidence="3" key="1">
    <citation type="submission" date="2016-04" db="EMBL/GenBank/DDBJ databases">
        <authorList>
            <person name="Zhang B."/>
        </authorList>
    </citation>
    <scope>NUCLEOTIDE SEQUENCE [LARGE SCALE GENOMIC DNA]</scope>
    <source>
        <strain evidence="3">S10</strain>
    </source>
</reference>